<organism evidence="2 3">
    <name type="scientific">Araneus ventricosus</name>
    <name type="common">Orbweaver spider</name>
    <name type="synonym">Epeira ventricosa</name>
    <dbReference type="NCBI Taxonomy" id="182803"/>
    <lineage>
        <taxon>Eukaryota</taxon>
        <taxon>Metazoa</taxon>
        <taxon>Ecdysozoa</taxon>
        <taxon>Arthropoda</taxon>
        <taxon>Chelicerata</taxon>
        <taxon>Arachnida</taxon>
        <taxon>Araneae</taxon>
        <taxon>Araneomorphae</taxon>
        <taxon>Entelegynae</taxon>
        <taxon>Araneoidea</taxon>
        <taxon>Araneidae</taxon>
        <taxon>Araneus</taxon>
    </lineage>
</organism>
<sequence length="99" mass="11143">MTVRWAKETSTEVRVLMANTASLAQISRRGRYVRYHWRMLLLSLLMYPCGASSSYTNLAILIHTLVCPLRSEDSLDRQKTILMNSSNTTSIDASGFLAS</sequence>
<dbReference type="AlphaFoldDB" id="A0A4Y2S8N4"/>
<name>A0A4Y2S8N4_ARAVE</name>
<evidence type="ECO:0000313" key="2">
    <source>
        <dbReference type="EMBL" id="GBN83625.1"/>
    </source>
</evidence>
<proteinExistence type="predicted"/>
<dbReference type="Proteomes" id="UP000499080">
    <property type="component" value="Unassembled WGS sequence"/>
</dbReference>
<protein>
    <submittedName>
        <fullName evidence="2">Uncharacterized protein</fullName>
    </submittedName>
</protein>
<keyword evidence="1" id="KW-0812">Transmembrane</keyword>
<keyword evidence="1" id="KW-0472">Membrane</keyword>
<accession>A0A4Y2S8N4</accession>
<reference evidence="2 3" key="1">
    <citation type="journal article" date="2019" name="Sci. Rep.">
        <title>Orb-weaving spider Araneus ventricosus genome elucidates the spidroin gene catalogue.</title>
        <authorList>
            <person name="Kono N."/>
            <person name="Nakamura H."/>
            <person name="Ohtoshi R."/>
            <person name="Moran D.A.P."/>
            <person name="Shinohara A."/>
            <person name="Yoshida Y."/>
            <person name="Fujiwara M."/>
            <person name="Mori M."/>
            <person name="Tomita M."/>
            <person name="Arakawa K."/>
        </authorList>
    </citation>
    <scope>NUCLEOTIDE SEQUENCE [LARGE SCALE GENOMIC DNA]</scope>
</reference>
<comment type="caution">
    <text evidence="2">The sequence shown here is derived from an EMBL/GenBank/DDBJ whole genome shotgun (WGS) entry which is preliminary data.</text>
</comment>
<keyword evidence="1" id="KW-1133">Transmembrane helix</keyword>
<keyword evidence="3" id="KW-1185">Reference proteome</keyword>
<evidence type="ECO:0000313" key="3">
    <source>
        <dbReference type="Proteomes" id="UP000499080"/>
    </source>
</evidence>
<dbReference type="EMBL" id="BGPR01020027">
    <property type="protein sequence ID" value="GBN83625.1"/>
    <property type="molecule type" value="Genomic_DNA"/>
</dbReference>
<gene>
    <name evidence="2" type="ORF">AVEN_132252_1</name>
</gene>
<feature type="transmembrane region" description="Helical" evidence="1">
    <location>
        <begin position="39"/>
        <end position="62"/>
    </location>
</feature>
<evidence type="ECO:0000256" key="1">
    <source>
        <dbReference type="SAM" id="Phobius"/>
    </source>
</evidence>